<feature type="domain" description="DOP1-like TPR" evidence="11">
    <location>
        <begin position="1070"/>
        <end position="1207"/>
    </location>
</feature>
<dbReference type="Pfam" id="PF24597">
    <property type="entry name" value="TPR_DOP1_M"/>
    <property type="match status" value="1"/>
</dbReference>
<feature type="region of interest" description="Disordered" evidence="7">
    <location>
        <begin position="1"/>
        <end position="34"/>
    </location>
</feature>
<dbReference type="InterPro" id="IPR056459">
    <property type="entry name" value="TPR_DOP1"/>
</dbReference>
<dbReference type="GO" id="GO:0005829">
    <property type="term" value="C:cytosol"/>
    <property type="evidence" value="ECO:0007669"/>
    <property type="project" value="GOC"/>
</dbReference>
<dbReference type="InterPro" id="IPR056458">
    <property type="entry name" value="TPR_DOP1_M"/>
</dbReference>
<evidence type="ECO:0000259" key="8">
    <source>
        <dbReference type="Pfam" id="PF04118"/>
    </source>
</evidence>
<dbReference type="eggNOG" id="KOG3613">
    <property type="taxonomic scope" value="Eukaryota"/>
</dbReference>
<evidence type="ECO:0000256" key="2">
    <source>
        <dbReference type="ARBA" id="ARBA00022448"/>
    </source>
</evidence>
<dbReference type="OrthoDB" id="297643at2759"/>
<dbReference type="GO" id="GO:0005802">
    <property type="term" value="C:trans-Golgi network"/>
    <property type="evidence" value="ECO:0007669"/>
    <property type="project" value="TreeGrafter"/>
</dbReference>
<dbReference type="InterPro" id="IPR007249">
    <property type="entry name" value="DOP1_N"/>
</dbReference>
<dbReference type="GO" id="GO:0000139">
    <property type="term" value="C:Golgi membrane"/>
    <property type="evidence" value="ECO:0007669"/>
    <property type="project" value="UniProtKB-SubCell"/>
</dbReference>
<accession>A0A0L0HT63</accession>
<dbReference type="InterPro" id="IPR056457">
    <property type="entry name" value="DOP1_C"/>
</dbReference>
<keyword evidence="2" id="KW-0813">Transport</keyword>
<dbReference type="InterPro" id="IPR040314">
    <property type="entry name" value="DOP1"/>
</dbReference>
<dbReference type="Pfam" id="PF24598">
    <property type="entry name" value="DOP1_C"/>
    <property type="match status" value="1"/>
</dbReference>
<evidence type="ECO:0000256" key="4">
    <source>
        <dbReference type="ARBA" id="ARBA00023034"/>
    </source>
</evidence>
<feature type="domain" description="DOP1-like middle TPR" evidence="9">
    <location>
        <begin position="337"/>
        <end position="470"/>
    </location>
</feature>
<evidence type="ECO:0000313" key="13">
    <source>
        <dbReference type="Proteomes" id="UP000053201"/>
    </source>
</evidence>
<dbReference type="InParanoid" id="A0A0L0HT63"/>
<dbReference type="GO" id="GO:0005768">
    <property type="term" value="C:endosome"/>
    <property type="evidence" value="ECO:0007669"/>
    <property type="project" value="TreeGrafter"/>
</dbReference>
<feature type="domain" description="DOP1-like C-terminal" evidence="10">
    <location>
        <begin position="1417"/>
        <end position="1917"/>
    </location>
</feature>
<dbReference type="OMA" id="GLETCIA"/>
<dbReference type="STRING" id="645134.A0A0L0HT63"/>
<evidence type="ECO:0000256" key="3">
    <source>
        <dbReference type="ARBA" id="ARBA00022927"/>
    </source>
</evidence>
<dbReference type="Proteomes" id="UP000053201">
    <property type="component" value="Unassembled WGS sequence"/>
</dbReference>
<comment type="subcellular location">
    <subcellularLocation>
        <location evidence="1">Golgi apparatus membrane</location>
        <topology evidence="1">Peripheral membrane protein</topology>
    </subcellularLocation>
</comment>
<comment type="similarity">
    <text evidence="6">Belongs to the DOP1 family.</text>
</comment>
<evidence type="ECO:0000256" key="6">
    <source>
        <dbReference type="ARBA" id="ARBA00046326"/>
    </source>
</evidence>
<dbReference type="VEuPathDB" id="FungiDB:SPPG_00266"/>
<evidence type="ECO:0000256" key="7">
    <source>
        <dbReference type="SAM" id="MobiDB-lite"/>
    </source>
</evidence>
<evidence type="ECO:0000259" key="9">
    <source>
        <dbReference type="Pfam" id="PF24597"/>
    </source>
</evidence>
<dbReference type="SUPFAM" id="SSF48371">
    <property type="entry name" value="ARM repeat"/>
    <property type="match status" value="1"/>
</dbReference>
<evidence type="ECO:0000313" key="12">
    <source>
        <dbReference type="EMBL" id="KND04541.1"/>
    </source>
</evidence>
<feature type="compositionally biased region" description="Basic and acidic residues" evidence="7">
    <location>
        <begin position="1069"/>
        <end position="1081"/>
    </location>
</feature>
<evidence type="ECO:0000256" key="1">
    <source>
        <dbReference type="ARBA" id="ARBA00004395"/>
    </source>
</evidence>
<dbReference type="GeneID" id="27684006"/>
<evidence type="ECO:0000259" key="10">
    <source>
        <dbReference type="Pfam" id="PF24598"/>
    </source>
</evidence>
<name>A0A0L0HT63_SPIPD</name>
<evidence type="ECO:0000256" key="5">
    <source>
        <dbReference type="ARBA" id="ARBA00023136"/>
    </source>
</evidence>
<gene>
    <name evidence="12" type="ORF">SPPG_00266</name>
</gene>
<dbReference type="Pfam" id="PF24601">
    <property type="entry name" value="TPR_DOP1"/>
    <property type="match status" value="1"/>
</dbReference>
<feature type="region of interest" description="Disordered" evidence="7">
    <location>
        <begin position="519"/>
        <end position="540"/>
    </location>
</feature>
<dbReference type="FunCoup" id="A0A0L0HT63">
    <property type="interactions" value="131"/>
</dbReference>
<organism evidence="12 13">
    <name type="scientific">Spizellomyces punctatus (strain DAOM BR117)</name>
    <dbReference type="NCBI Taxonomy" id="645134"/>
    <lineage>
        <taxon>Eukaryota</taxon>
        <taxon>Fungi</taxon>
        <taxon>Fungi incertae sedis</taxon>
        <taxon>Chytridiomycota</taxon>
        <taxon>Chytridiomycota incertae sedis</taxon>
        <taxon>Chytridiomycetes</taxon>
        <taxon>Spizellomycetales</taxon>
        <taxon>Spizellomycetaceae</taxon>
        <taxon>Spizellomyces</taxon>
    </lineage>
</organism>
<feature type="compositionally biased region" description="Gly residues" evidence="7">
    <location>
        <begin position="1959"/>
        <end position="1971"/>
    </location>
</feature>
<evidence type="ECO:0000259" key="11">
    <source>
        <dbReference type="Pfam" id="PF24601"/>
    </source>
</evidence>
<keyword evidence="5" id="KW-0472">Membrane</keyword>
<dbReference type="PANTHER" id="PTHR14042:SF24">
    <property type="entry name" value="PROTEIN DOPEY-1 HOMOLOG"/>
    <property type="match status" value="1"/>
</dbReference>
<dbReference type="GO" id="GO:0015031">
    <property type="term" value="P:protein transport"/>
    <property type="evidence" value="ECO:0007669"/>
    <property type="project" value="UniProtKB-KW"/>
</dbReference>
<dbReference type="Pfam" id="PF04118">
    <property type="entry name" value="Dopey_N"/>
    <property type="match status" value="1"/>
</dbReference>
<feature type="domain" description="DOP1 N-terminal" evidence="8">
    <location>
        <begin position="39"/>
        <end position="325"/>
    </location>
</feature>
<feature type="region of interest" description="Disordered" evidence="7">
    <location>
        <begin position="1951"/>
        <end position="1998"/>
    </location>
</feature>
<protein>
    <submittedName>
        <fullName evidence="12">Uncharacterized protein</fullName>
    </submittedName>
</protein>
<proteinExistence type="inferred from homology"/>
<keyword evidence="13" id="KW-1185">Reference proteome</keyword>
<dbReference type="RefSeq" id="XP_016612580.1">
    <property type="nucleotide sequence ID" value="XM_016748597.1"/>
</dbReference>
<dbReference type="GO" id="GO:0006895">
    <property type="term" value="P:Golgi to endosome transport"/>
    <property type="evidence" value="ECO:0007669"/>
    <property type="project" value="InterPro"/>
</dbReference>
<keyword evidence="3" id="KW-0653">Protein transport</keyword>
<keyword evidence="4" id="KW-0333">Golgi apparatus</keyword>
<feature type="region of interest" description="Disordered" evidence="7">
    <location>
        <begin position="1069"/>
        <end position="1090"/>
    </location>
</feature>
<dbReference type="EMBL" id="KQ257450">
    <property type="protein sequence ID" value="KND04541.1"/>
    <property type="molecule type" value="Genomic_DNA"/>
</dbReference>
<reference evidence="12 13" key="1">
    <citation type="submission" date="2009-08" db="EMBL/GenBank/DDBJ databases">
        <title>The Genome Sequence of Spizellomyces punctatus strain DAOM BR117.</title>
        <authorList>
            <consortium name="The Broad Institute Genome Sequencing Platform"/>
            <person name="Russ C."/>
            <person name="Cuomo C."/>
            <person name="Shea T."/>
            <person name="Young S.K."/>
            <person name="Zeng Q."/>
            <person name="Koehrsen M."/>
            <person name="Haas B."/>
            <person name="Borodovsky M."/>
            <person name="Guigo R."/>
            <person name="Alvarado L."/>
            <person name="Berlin A."/>
            <person name="Bochicchio J."/>
            <person name="Borenstein D."/>
            <person name="Chapman S."/>
            <person name="Chen Z."/>
            <person name="Engels R."/>
            <person name="Freedman E."/>
            <person name="Gellesch M."/>
            <person name="Goldberg J."/>
            <person name="Griggs A."/>
            <person name="Gujja S."/>
            <person name="Heiman D."/>
            <person name="Hepburn T."/>
            <person name="Howarth C."/>
            <person name="Jen D."/>
            <person name="Larson L."/>
            <person name="Lewis B."/>
            <person name="Mehta T."/>
            <person name="Park D."/>
            <person name="Pearson M."/>
            <person name="Roberts A."/>
            <person name="Saif S."/>
            <person name="Shenoy N."/>
            <person name="Sisk P."/>
            <person name="Stolte C."/>
            <person name="Sykes S."/>
            <person name="Thomson T."/>
            <person name="Walk T."/>
            <person name="White J."/>
            <person name="Yandava C."/>
            <person name="Burger G."/>
            <person name="Gray M.W."/>
            <person name="Holland P.W.H."/>
            <person name="King N."/>
            <person name="Lang F.B.F."/>
            <person name="Roger A.J."/>
            <person name="Ruiz-Trillo I."/>
            <person name="Lander E."/>
            <person name="Nusbaum C."/>
        </authorList>
    </citation>
    <scope>NUCLEOTIDE SEQUENCE [LARGE SCALE GENOMIC DNA]</scope>
    <source>
        <strain evidence="12 13">DAOM BR117</strain>
    </source>
</reference>
<dbReference type="PANTHER" id="PTHR14042">
    <property type="entry name" value="DOPEY-RELATED"/>
    <property type="match status" value="1"/>
</dbReference>
<sequence length="1998" mass="224158">MAESSGNISEPGALRASASTEFPIGDTYESTSSEDLRKDPKYRRYLNAVDKILLSFDTISEWADVIGFLTRLAKTLQAHSSHSAIPQKLVIAKRLAQCLNPALPAGVHQKTLDVYGLIFEATGTTQLAEDLPLWSCGLFPFLQNSPTTVKPQVLALYEKYYLPLGLRLKPSLKALILALLPSLEEENNEYFDRVMGILDGLVRSVGQGYFYHCIWLSLISVPHLRLAAVNYLLRRMPKVSSAEDVAVVLGNDTSLLARALSAVLEDRVLLVQRGALELLLVHFPLKYGLFHGPDLVLLLGASAGVVLRKDMSLNRRLYAWLLGSADSKLLADDCRFPLTSALRAMFYTPSADFSEISKPYKIMISLMDKTEIGQPLLRDLFPIIFHSLKKQMESSTHQTELLQTATMFLDMVDPLLIWTQLYRIVRKASLESMDKVEGYELFDFALSTFKWSDDETQRVHLPFLFKTMTNRLTTLPSLPETLANLPLYLKLIGKLEFLIGDDVLSHSWSLRDFGGASMEELPPTDAAGDGNGGLSSAAKRTGVEQTKRDMVVEIDEFYEMADNASGALDPFRQQNILVGRNILQSGFSDLLAFVARLITDGIFHDHQVEKPANEALDRTVVNAPVSSYHGRRRITSVFGQVTTIIQSLAAHLDPLDREAQLRRMSQGDVQQHCTEEGVPLPSVSEGTGTMWLVPLMNAAHMVNDFPVLNAALSCLLSLLTSKLYPIPEPPQFNHFVCAVMQKLWMFLGPEEVRYHSRAVELIWALCSVSSSYIMENVMAQQLTSGTSSERLGRFEKFGIFWRLSEEAASHASMLFSRPLFIMLDALRSKDPLIRRGGETWFRSYVKSYIRILDPLLAILLHRDIRRISKNVRVSGEDVALFYYTAPFNQAQVDYAYQTLLGILSFGDRLFLRSIWMATVKLPDLVNACRWMEEDYNIPSNHFTYAELLITLSLRYLQSEPLPHASTSEINLIESIQARAAEFLLIVLSRSDYANYQLVSVVQGIVIRKLLYCIFACKLDVQPRMLQVLHGIAGLLSSQRVVHEVGTVPVSTKADVPVSAAMDSMLAAEMRTESQEHTESSETKPNSNATFPRLRTIGSSPILVRTLLDALSIRTNRPVLQHYMDFILSSLPHLRNSFRRILLPIIQCLCDELRKYQDGMRKYMSYSFERLQSNGIDPGDEQLSMQAYPELDALVLLYGLEKLIAFCLAEGGLDSTGAKGGPPGAGGTSFKFFTGYVASVFGSDERGLEAETAQQRMTEVVLNLLPSILRNLQELYGLFDVCSTEGQSMESRNQLDQSNAQESMGMSFTFLRDRLRFRIRKVLEATYKLHSADTIESLIEVWLAENGGHVDKEEKALKRTAIAMMEVIHGSTPRSIVTTVLDILKERGVILQGTSQRDRIKKASLKARTLPDISLVLFLEKYCALWAPAETLKETWPYVAAYVKEASAQASAYKHLFLPILRLLNVYFEKFATLPQFEDKRILREAEDLYQKVCDYCILIAGRSFDQGSWRKSVQAADTDTANADQVGIGIGGRGDATAVLPLPEIDHMVKRLSKVSDESLVQEVVVFFGSSLVPSLRRFLLDQDRILSILSNMVYYIVAPLFRNKQSVKALLNPILELVCAMTTLPAAHRAWRREAWDAFLDPKFFEMGIVASRKWRVIVQAMVSSDKEKIADLIGRISAVPSATLFMSKDQETTIRAYAVRRLSFVIFSGTMDQYVPQLPGIQEKLVDIFKVKSDVMHIEAYLCLRVLLCRISTHHLANFWPTVLTELIRVFEMYLRGDEARSAESTAAFLAACKFLDLLLVLQIEEFQWHQWIFITETLEVLQDANNAAVRPVAFVDKLYTKWSGQLNDSSMWTQPSIDSYPLEGLRPVSDDLATSLHHQVRRRPLLTARSISDKRELLPFFQSASRYIYETTYSLAKPDIELVENMLEAEFLFVDDAAIPGFDSTPRTSLTLTESGGAGSPGAFGGREAGADVSGGVIDLNSPNHPAVKENENRT</sequence>
<dbReference type="InterPro" id="IPR016024">
    <property type="entry name" value="ARM-type_fold"/>
</dbReference>